<keyword evidence="2 7" id="KW-0689">Ribosomal protein</keyword>
<dbReference type="SUPFAM" id="SSF54211">
    <property type="entry name" value="Ribosomal protein S5 domain 2-like"/>
    <property type="match status" value="1"/>
</dbReference>
<comment type="similarity">
    <text evidence="1">Belongs to the universal ribosomal protein uS5 family.</text>
</comment>
<dbReference type="FunFam" id="3.30.230.10:FF:000004">
    <property type="entry name" value="40S ribosomal protein S2"/>
    <property type="match status" value="1"/>
</dbReference>
<evidence type="ECO:0000256" key="1">
    <source>
        <dbReference type="ARBA" id="ARBA00008945"/>
    </source>
</evidence>
<evidence type="ECO:0000259" key="6">
    <source>
        <dbReference type="Pfam" id="PF03719"/>
    </source>
</evidence>
<reference evidence="7" key="1">
    <citation type="submission" date="2023-03" db="EMBL/GenBank/DDBJ databases">
        <authorList>
            <person name="Steffen K."/>
            <person name="Cardenas P."/>
        </authorList>
    </citation>
    <scope>NUCLEOTIDE SEQUENCE</scope>
</reference>
<dbReference type="Proteomes" id="UP001174909">
    <property type="component" value="Unassembled WGS sequence"/>
</dbReference>
<protein>
    <recommendedName>
        <fullName evidence="4">Small ribosomal subunit protein uS5</fullName>
    </recommendedName>
    <alternativeName>
        <fullName evidence="5">40S ribosomal protein S2</fullName>
    </alternativeName>
</protein>
<evidence type="ECO:0000256" key="4">
    <source>
        <dbReference type="ARBA" id="ARBA00035255"/>
    </source>
</evidence>
<dbReference type="AlphaFoldDB" id="A0AA35TN15"/>
<feature type="domain" description="Small ribosomal subunit protein uS5 C-terminal" evidence="6">
    <location>
        <begin position="11"/>
        <end position="81"/>
    </location>
</feature>
<comment type="caution">
    <text evidence="7">The sequence shown here is derived from an EMBL/GenBank/DDBJ whole genome shotgun (WGS) entry which is preliminary data.</text>
</comment>
<proteinExistence type="inferred from homology"/>
<dbReference type="PANTHER" id="PTHR13718">
    <property type="entry name" value="RIBOSOMAL S SUBUNIT"/>
    <property type="match status" value="1"/>
</dbReference>
<dbReference type="GO" id="GO:0003723">
    <property type="term" value="F:RNA binding"/>
    <property type="evidence" value="ECO:0007669"/>
    <property type="project" value="InterPro"/>
</dbReference>
<dbReference type="InterPro" id="IPR014721">
    <property type="entry name" value="Ribsml_uS5_D2-typ_fold_subgr"/>
</dbReference>
<dbReference type="Gene3D" id="3.30.230.10">
    <property type="match status" value="1"/>
</dbReference>
<sequence length="112" mass="12253">MFVCVCLQVTGKCGSVLVRLIPAPRGTGIVAASVPKKLLQMAGVQDCYTSARGQTATLGNFAKATFAAITNTYTYLTPDLWTDMKLTRPPYQEHTDFLAMTQKQQIQPRPAE</sequence>
<evidence type="ECO:0000256" key="3">
    <source>
        <dbReference type="ARBA" id="ARBA00023274"/>
    </source>
</evidence>
<evidence type="ECO:0000256" key="5">
    <source>
        <dbReference type="ARBA" id="ARBA00035407"/>
    </source>
</evidence>
<dbReference type="GO" id="GO:0006412">
    <property type="term" value="P:translation"/>
    <property type="evidence" value="ECO:0007669"/>
    <property type="project" value="InterPro"/>
</dbReference>
<gene>
    <name evidence="7" type="ORF">GBAR_LOCUS27765</name>
</gene>
<dbReference type="InterPro" id="IPR000851">
    <property type="entry name" value="Ribosomal_uS5"/>
</dbReference>
<organism evidence="7 8">
    <name type="scientific">Geodia barretti</name>
    <name type="common">Barrett's horny sponge</name>
    <dbReference type="NCBI Taxonomy" id="519541"/>
    <lineage>
        <taxon>Eukaryota</taxon>
        <taxon>Metazoa</taxon>
        <taxon>Porifera</taxon>
        <taxon>Demospongiae</taxon>
        <taxon>Heteroscleromorpha</taxon>
        <taxon>Tetractinellida</taxon>
        <taxon>Astrophorina</taxon>
        <taxon>Geodiidae</taxon>
        <taxon>Geodia</taxon>
    </lineage>
</organism>
<dbReference type="EMBL" id="CASHTH010003880">
    <property type="protein sequence ID" value="CAI8050596.1"/>
    <property type="molecule type" value="Genomic_DNA"/>
</dbReference>
<evidence type="ECO:0000313" key="7">
    <source>
        <dbReference type="EMBL" id="CAI8050596.1"/>
    </source>
</evidence>
<keyword evidence="3" id="KW-0687">Ribonucleoprotein</keyword>
<evidence type="ECO:0000256" key="2">
    <source>
        <dbReference type="ARBA" id="ARBA00022980"/>
    </source>
</evidence>
<dbReference type="InterPro" id="IPR005324">
    <property type="entry name" value="Ribosomal_uS5_C"/>
</dbReference>
<name>A0AA35TN15_GEOBA</name>
<dbReference type="GO" id="GO:0022627">
    <property type="term" value="C:cytosolic small ribosomal subunit"/>
    <property type="evidence" value="ECO:0007669"/>
    <property type="project" value="TreeGrafter"/>
</dbReference>
<dbReference type="Pfam" id="PF03719">
    <property type="entry name" value="Ribosomal_S5_C"/>
    <property type="match status" value="1"/>
</dbReference>
<dbReference type="GO" id="GO:0003735">
    <property type="term" value="F:structural constituent of ribosome"/>
    <property type="evidence" value="ECO:0007669"/>
    <property type="project" value="InterPro"/>
</dbReference>
<keyword evidence="8" id="KW-1185">Reference proteome</keyword>
<evidence type="ECO:0000313" key="8">
    <source>
        <dbReference type="Proteomes" id="UP001174909"/>
    </source>
</evidence>
<accession>A0AA35TN15</accession>
<dbReference type="PANTHER" id="PTHR13718:SF4">
    <property type="entry name" value="40S RIBOSOMAL PROTEIN S2"/>
    <property type="match status" value="1"/>
</dbReference>
<dbReference type="InterPro" id="IPR020568">
    <property type="entry name" value="Ribosomal_Su5_D2-typ_SF"/>
</dbReference>